<evidence type="ECO:0000313" key="16">
    <source>
        <dbReference type="Proteomes" id="UP001295423"/>
    </source>
</evidence>
<dbReference type="GO" id="GO:0003723">
    <property type="term" value="F:RNA binding"/>
    <property type="evidence" value="ECO:0007669"/>
    <property type="project" value="UniProtKB-KW"/>
</dbReference>
<reference evidence="15" key="1">
    <citation type="submission" date="2023-08" db="EMBL/GenBank/DDBJ databases">
        <authorList>
            <person name="Audoor S."/>
            <person name="Bilcke G."/>
        </authorList>
    </citation>
    <scope>NUCLEOTIDE SEQUENCE</scope>
</reference>
<dbReference type="SMART" id="SM00490">
    <property type="entry name" value="HELICc"/>
    <property type="match status" value="1"/>
</dbReference>
<dbReference type="PROSITE" id="PS00039">
    <property type="entry name" value="DEAD_ATP_HELICASE"/>
    <property type="match status" value="1"/>
</dbReference>
<keyword evidence="6" id="KW-0694">RNA-binding</keyword>
<comment type="subcellular location">
    <subcellularLocation>
        <location evidence="1">Nucleus</location>
    </subcellularLocation>
</comment>
<feature type="region of interest" description="Disordered" evidence="11">
    <location>
        <begin position="1"/>
        <end position="53"/>
    </location>
</feature>
<dbReference type="InterPro" id="IPR011545">
    <property type="entry name" value="DEAD/DEAH_box_helicase_dom"/>
</dbReference>
<dbReference type="Pfam" id="PF00271">
    <property type="entry name" value="Helicase_C"/>
    <property type="match status" value="1"/>
</dbReference>
<feature type="compositionally biased region" description="Gly residues" evidence="11">
    <location>
        <begin position="489"/>
        <end position="498"/>
    </location>
</feature>
<dbReference type="Pfam" id="PF00270">
    <property type="entry name" value="DEAD"/>
    <property type="match status" value="1"/>
</dbReference>
<dbReference type="InterPro" id="IPR014001">
    <property type="entry name" value="Helicase_ATP-bd"/>
</dbReference>
<keyword evidence="2 10" id="KW-0547">Nucleotide-binding</keyword>
<keyword evidence="3 10" id="KW-0378">Hydrolase</keyword>
<keyword evidence="7" id="KW-0539">Nucleus</keyword>
<evidence type="ECO:0000256" key="8">
    <source>
        <dbReference type="ARBA" id="ARBA00024350"/>
    </source>
</evidence>
<evidence type="ECO:0000256" key="10">
    <source>
        <dbReference type="RuleBase" id="RU000492"/>
    </source>
</evidence>
<dbReference type="PROSITE" id="PS51195">
    <property type="entry name" value="Q_MOTIF"/>
    <property type="match status" value="1"/>
</dbReference>
<dbReference type="Gene3D" id="3.40.50.300">
    <property type="entry name" value="P-loop containing nucleotide triphosphate hydrolases"/>
    <property type="match status" value="2"/>
</dbReference>
<proteinExistence type="inferred from homology"/>
<protein>
    <recommendedName>
        <fullName evidence="17">RNA helicase</fullName>
    </recommendedName>
</protein>
<dbReference type="AlphaFoldDB" id="A0AAD2PVT2"/>
<sequence length="515" mass="56567">MGSASKKKQIKSNVVRKEDVEVEAEEKKAVERRTNENEEPKTAQGSADEPDGEVGILTETSFASLGVCEAICEACDKLGWANATRIQEKVLPDALQGRDIIGLAETGSGKTGAFCIPVLQNLLENPVRGAVFAVILAPTRELAFQIHQVVEGLGQAMGATSVCVVGGVSQTQQAIALGRNPHIIVATPGRLLDHLTNTKGFHLRKLKYLVLDEADRMLSLDFEQELNELLQVIPEERRTLLFSATMTSKVQKLQRACLKDPIKVEVSTKFQTPKHLLQNYLFIPAKYKDCYLTYLINEFAGQSILVFGATCNNVQRLALMLRNLGFPAICLHGQMSQPKRLGALNKFTSGSRSILICTDVASRGLDIPNVDVVVNFDLPGHGKDYIHRVGRTARAGKSGKAIAMVTQYDVEVYQRLEGLLGKKLPEYKLDEETVLVLLERVNEAQRLATRELKEQLAATKGQGQRKRRTGKGDDGGLEESIHKQIRKGYAGGSGGRGGALHNQRGSGQRKKRRDH</sequence>
<feature type="compositionally biased region" description="Basic and acidic residues" evidence="11">
    <location>
        <begin position="470"/>
        <end position="482"/>
    </location>
</feature>
<dbReference type="GO" id="GO:0005634">
    <property type="term" value="C:nucleus"/>
    <property type="evidence" value="ECO:0007669"/>
    <property type="project" value="UniProtKB-SubCell"/>
</dbReference>
<evidence type="ECO:0000256" key="11">
    <source>
        <dbReference type="SAM" id="MobiDB-lite"/>
    </source>
</evidence>
<evidence type="ECO:0000256" key="3">
    <source>
        <dbReference type="ARBA" id="ARBA00022801"/>
    </source>
</evidence>
<evidence type="ECO:0000256" key="2">
    <source>
        <dbReference type="ARBA" id="ARBA00022741"/>
    </source>
</evidence>
<organism evidence="15 16">
    <name type="scientific">Cylindrotheca closterium</name>
    <dbReference type="NCBI Taxonomy" id="2856"/>
    <lineage>
        <taxon>Eukaryota</taxon>
        <taxon>Sar</taxon>
        <taxon>Stramenopiles</taxon>
        <taxon>Ochrophyta</taxon>
        <taxon>Bacillariophyta</taxon>
        <taxon>Bacillariophyceae</taxon>
        <taxon>Bacillariophycidae</taxon>
        <taxon>Bacillariales</taxon>
        <taxon>Bacillariaceae</taxon>
        <taxon>Cylindrotheca</taxon>
    </lineage>
</organism>
<keyword evidence="4 10" id="KW-0347">Helicase</keyword>
<feature type="short sequence motif" description="Q motif" evidence="9">
    <location>
        <begin position="60"/>
        <end position="88"/>
    </location>
</feature>
<evidence type="ECO:0000259" key="14">
    <source>
        <dbReference type="PROSITE" id="PS51195"/>
    </source>
</evidence>
<evidence type="ECO:0000259" key="12">
    <source>
        <dbReference type="PROSITE" id="PS51192"/>
    </source>
</evidence>
<dbReference type="GO" id="GO:0005524">
    <property type="term" value="F:ATP binding"/>
    <property type="evidence" value="ECO:0007669"/>
    <property type="project" value="UniProtKB-KW"/>
</dbReference>
<evidence type="ECO:0000256" key="4">
    <source>
        <dbReference type="ARBA" id="ARBA00022806"/>
    </source>
</evidence>
<feature type="domain" description="Helicase ATP-binding" evidence="12">
    <location>
        <begin position="91"/>
        <end position="264"/>
    </location>
</feature>
<evidence type="ECO:0000256" key="6">
    <source>
        <dbReference type="ARBA" id="ARBA00022884"/>
    </source>
</evidence>
<dbReference type="PROSITE" id="PS51194">
    <property type="entry name" value="HELICASE_CTER"/>
    <property type="match status" value="1"/>
</dbReference>
<dbReference type="CDD" id="cd18787">
    <property type="entry name" value="SF2_C_DEAD"/>
    <property type="match status" value="1"/>
</dbReference>
<dbReference type="InterPro" id="IPR050079">
    <property type="entry name" value="DEAD_box_RNA_helicase"/>
</dbReference>
<dbReference type="InterPro" id="IPR027417">
    <property type="entry name" value="P-loop_NTPase"/>
</dbReference>
<accession>A0AAD2PVT2</accession>
<dbReference type="CDD" id="cd17954">
    <property type="entry name" value="DEADc_DDX47"/>
    <property type="match status" value="1"/>
</dbReference>
<evidence type="ECO:0000256" key="5">
    <source>
        <dbReference type="ARBA" id="ARBA00022840"/>
    </source>
</evidence>
<evidence type="ECO:0000259" key="13">
    <source>
        <dbReference type="PROSITE" id="PS51194"/>
    </source>
</evidence>
<dbReference type="InterPro" id="IPR000629">
    <property type="entry name" value="RNA-helicase_DEAD-box_CS"/>
</dbReference>
<evidence type="ECO:0000256" key="1">
    <source>
        <dbReference type="ARBA" id="ARBA00004123"/>
    </source>
</evidence>
<evidence type="ECO:0000256" key="9">
    <source>
        <dbReference type="PROSITE-ProRule" id="PRU00552"/>
    </source>
</evidence>
<name>A0AAD2PVT2_9STRA</name>
<dbReference type="Proteomes" id="UP001295423">
    <property type="component" value="Unassembled WGS sequence"/>
</dbReference>
<evidence type="ECO:0008006" key="17">
    <source>
        <dbReference type="Google" id="ProtNLM"/>
    </source>
</evidence>
<dbReference type="InterPro" id="IPR014014">
    <property type="entry name" value="RNA_helicase_DEAD_Q_motif"/>
</dbReference>
<feature type="region of interest" description="Disordered" evidence="11">
    <location>
        <begin position="455"/>
        <end position="515"/>
    </location>
</feature>
<dbReference type="PANTHER" id="PTHR47959">
    <property type="entry name" value="ATP-DEPENDENT RNA HELICASE RHLE-RELATED"/>
    <property type="match status" value="1"/>
</dbReference>
<feature type="compositionally biased region" description="Basic and acidic residues" evidence="11">
    <location>
        <begin position="15"/>
        <end position="41"/>
    </location>
</feature>
<dbReference type="SMART" id="SM00487">
    <property type="entry name" value="DEXDc"/>
    <property type="match status" value="1"/>
</dbReference>
<dbReference type="PROSITE" id="PS51192">
    <property type="entry name" value="HELICASE_ATP_BIND_1"/>
    <property type="match status" value="1"/>
</dbReference>
<comment type="caution">
    <text evidence="15">The sequence shown here is derived from an EMBL/GenBank/DDBJ whole genome shotgun (WGS) entry which is preliminary data.</text>
</comment>
<dbReference type="PANTHER" id="PTHR47959:SF24">
    <property type="entry name" value="ATP-DEPENDENT RNA HELICASE"/>
    <property type="match status" value="1"/>
</dbReference>
<dbReference type="InterPro" id="IPR044765">
    <property type="entry name" value="DDX47/Rrp3_DEADc"/>
</dbReference>
<gene>
    <name evidence="15" type="ORF">CYCCA115_LOCUS16626</name>
</gene>
<comment type="similarity">
    <text evidence="8">Belongs to the DEAD box helicase family. DDX47/RRP3 subfamily.</text>
</comment>
<keyword evidence="5 10" id="KW-0067">ATP-binding</keyword>
<dbReference type="GO" id="GO:0005829">
    <property type="term" value="C:cytosol"/>
    <property type="evidence" value="ECO:0007669"/>
    <property type="project" value="TreeGrafter"/>
</dbReference>
<keyword evidence="16" id="KW-1185">Reference proteome</keyword>
<evidence type="ECO:0000313" key="15">
    <source>
        <dbReference type="EMBL" id="CAJ1957254.1"/>
    </source>
</evidence>
<dbReference type="GO" id="GO:0016787">
    <property type="term" value="F:hydrolase activity"/>
    <property type="evidence" value="ECO:0007669"/>
    <property type="project" value="UniProtKB-KW"/>
</dbReference>
<dbReference type="InterPro" id="IPR001650">
    <property type="entry name" value="Helicase_C-like"/>
</dbReference>
<dbReference type="EMBL" id="CAKOGP040001936">
    <property type="protein sequence ID" value="CAJ1957254.1"/>
    <property type="molecule type" value="Genomic_DNA"/>
</dbReference>
<feature type="domain" description="Helicase C-terminal" evidence="13">
    <location>
        <begin position="291"/>
        <end position="435"/>
    </location>
</feature>
<feature type="compositionally biased region" description="Basic residues" evidence="11">
    <location>
        <begin position="1"/>
        <end position="10"/>
    </location>
</feature>
<dbReference type="GO" id="GO:0003724">
    <property type="term" value="F:RNA helicase activity"/>
    <property type="evidence" value="ECO:0007669"/>
    <property type="project" value="InterPro"/>
</dbReference>
<dbReference type="SUPFAM" id="SSF52540">
    <property type="entry name" value="P-loop containing nucleoside triphosphate hydrolases"/>
    <property type="match status" value="1"/>
</dbReference>
<feature type="domain" description="DEAD-box RNA helicase Q" evidence="14">
    <location>
        <begin position="60"/>
        <end position="88"/>
    </location>
</feature>
<evidence type="ECO:0000256" key="7">
    <source>
        <dbReference type="ARBA" id="ARBA00023242"/>
    </source>
</evidence>